<dbReference type="GO" id="GO:0008081">
    <property type="term" value="F:phosphoric diester hydrolase activity"/>
    <property type="evidence" value="ECO:0007669"/>
    <property type="project" value="InterPro"/>
</dbReference>
<dbReference type="EMBL" id="MGEJ01000007">
    <property type="protein sequence ID" value="OGL81349.1"/>
    <property type="molecule type" value="Genomic_DNA"/>
</dbReference>
<dbReference type="CDD" id="cd08556">
    <property type="entry name" value="GDPD"/>
    <property type="match status" value="1"/>
</dbReference>
<dbReference type="Proteomes" id="UP000176897">
    <property type="component" value="Unassembled WGS sequence"/>
</dbReference>
<reference evidence="1 2" key="1">
    <citation type="journal article" date="2016" name="Nat. Commun.">
        <title>Thousands of microbial genomes shed light on interconnected biogeochemical processes in an aquifer system.</title>
        <authorList>
            <person name="Anantharaman K."/>
            <person name="Brown C.T."/>
            <person name="Hug L.A."/>
            <person name="Sharon I."/>
            <person name="Castelle C.J."/>
            <person name="Probst A.J."/>
            <person name="Thomas B.C."/>
            <person name="Singh A."/>
            <person name="Wilkins M.J."/>
            <person name="Karaoz U."/>
            <person name="Brodie E.L."/>
            <person name="Williams K.H."/>
            <person name="Hubbard S.S."/>
            <person name="Banfield J.F."/>
        </authorList>
    </citation>
    <scope>NUCLEOTIDE SEQUENCE [LARGE SCALE GENOMIC DNA]</scope>
</reference>
<evidence type="ECO:0000313" key="2">
    <source>
        <dbReference type="Proteomes" id="UP000176897"/>
    </source>
</evidence>
<protein>
    <recommendedName>
        <fullName evidence="3">GP-PDE domain-containing protein</fullName>
    </recommendedName>
</protein>
<proteinExistence type="predicted"/>
<evidence type="ECO:0008006" key="3">
    <source>
        <dbReference type="Google" id="ProtNLM"/>
    </source>
</evidence>
<comment type="caution">
    <text evidence="1">The sequence shown here is derived from an EMBL/GenBank/DDBJ whole genome shotgun (WGS) entry which is preliminary data.</text>
</comment>
<dbReference type="STRING" id="1802401.A3B21_00285"/>
<dbReference type="AlphaFoldDB" id="A0A1F7USW9"/>
<organism evidence="1 2">
    <name type="scientific">Candidatus Uhrbacteria bacterium RIFCSPLOWO2_01_FULL_47_24</name>
    <dbReference type="NCBI Taxonomy" id="1802401"/>
    <lineage>
        <taxon>Bacteria</taxon>
        <taxon>Candidatus Uhriibacteriota</taxon>
    </lineage>
</organism>
<gene>
    <name evidence="1" type="ORF">A3B21_00285</name>
</gene>
<evidence type="ECO:0000313" key="1">
    <source>
        <dbReference type="EMBL" id="OGL81349.1"/>
    </source>
</evidence>
<sequence length="228" mass="26285">MRIFAHKGLWKVKQEANTLVALEKALEADFDLETDIRIQNGNFVIKHDPPSANEVLLELKDALTILKGYGTRYMAIHCKYDDWKITSSLNKIIALLTPFTNQVFLFDVARSYCRELKRRNKNIKIGVSVGDKKYHDRFYDLEEAIESDGVDIIWADEYRKLYSKKFIDMCHAQGKLVYCISPDLAGAVGHPKAEDGYQETWQDLIKWGADGICTDRPLELRSFMKLCK</sequence>
<dbReference type="InterPro" id="IPR017946">
    <property type="entry name" value="PLC-like_Pdiesterase_TIM-brl"/>
</dbReference>
<dbReference type="Gene3D" id="3.20.20.190">
    <property type="entry name" value="Phosphatidylinositol (PI) phosphodiesterase"/>
    <property type="match status" value="1"/>
</dbReference>
<name>A0A1F7USW9_9BACT</name>
<accession>A0A1F7USW9</accession>
<dbReference type="SUPFAM" id="SSF51695">
    <property type="entry name" value="PLC-like phosphodiesterases"/>
    <property type="match status" value="1"/>
</dbReference>
<dbReference type="GO" id="GO:0006629">
    <property type="term" value="P:lipid metabolic process"/>
    <property type="evidence" value="ECO:0007669"/>
    <property type="project" value="InterPro"/>
</dbReference>